<sequence>MTRTPRVLRGQLLPTQPGCVPVTKPTQPVQPVLSSSSAGGGAGAGVGRWCESYTSGLGLPENIFTWSHGQSCTPCRHLSMDHRHVFNTLETVCEETISAISVHSSLLQNDATSQLLATMRRIHEHGQAVNALVSGFAAVYHHFDFNTETPANGYRTLVKVVLSCVLYIIQKGRYIASNCGGMFFRVEHNAGEMEAYCMALCQLRALLYLAQRLLSNNKHGQLHSLEDEGLSRRFINEYTSMHKACFYGRCLGFQFSPSLRPFLQTVVISMVSFGENYKKQQTRLGKHLSMDHRHVFNTLETVCEETISAISVHSSLLQNDATSQLLATMRRIHEHGQAVNALVSGFAAVYHHFDFNTETPANGYRTLVKVVLSCVLYIIQKGRYIASNCGGMFFRVEHNAGEMEAYCMALCQLRALLYLAQRLLSNNKHGQLHSLEDEGLSRRFINEYTSMHKACFYGRCLGFQFSPSLRPFLQTVVISMVSFGENYKKQQTRLGRAALAVITSGKYVVDPELRGAEFERITQNLDMHFWKTFWNITETELISQVLPSLRRTSEALVTIEFLANSLTKALLAQLLCLAEEPAREIGRAALAVITSGKYVVDPELRGAEFERITQNLDMHFWKTFWNITETELISSLARIRSHAVQVNLTLTIPGVPLSLPLASDTSLSVTVSPPIAHWGPGPVHIRLISHMLRQGQDSAELLSFSRSEGSQLSHSVGFRPQSGPLSPWLLIHFHGGGFVAQTSKSHESYLKSWSKDLNVPILSVDYSLAPEAPFPRALEECFYAYCWALKNCQLLGSTAERVCLAGDSAGGNLCITVSMKAMSHGVRTPDGIMAAYPATLLTTDASPSRFLTLIDPVLPLSVLYKCVNAYTGMDCVSVQPRQQLDSLSTLGRDTALFLENITQGASNWLQSLLDRMSTSPARSSDGSQNAVPHSADMLQCPREFPEGFEPLRSGCLAEIHTPCTPIMKNPFVSPLLAPDSLLRGLPPVHLVASALDALLDDSVMFAKKLKSIGQPVTLTVVEDIPHGFLSLSQLCKETKDASDICVARIREVFEQDAPQ</sequence>
<keyword evidence="2" id="KW-1185">Reference proteome</keyword>
<protein>
    <submittedName>
        <fullName evidence="1">Uncharacterized protein</fullName>
    </submittedName>
</protein>
<reference evidence="1" key="1">
    <citation type="submission" date="2020-02" db="EMBL/GenBank/DDBJ databases">
        <title>Genome sequencing of the panga catfish, Pangasius djambal.</title>
        <authorList>
            <person name="Wen M."/>
            <person name="Zahm M."/>
            <person name="Roques C."/>
            <person name="Cabau C."/>
            <person name="Klopp C."/>
            <person name="Donnadieu C."/>
            <person name="Jouanno E."/>
            <person name="Avarre J.-C."/>
            <person name="Campet M."/>
            <person name="Ha T."/>
            <person name="Dugue R."/>
            <person name="Lampietro C."/>
            <person name="Louis A."/>
            <person name="Herpin A."/>
            <person name="Echchiki A."/>
            <person name="Berthelot C."/>
            <person name="Parey E."/>
            <person name="Roest-Crollius H."/>
            <person name="Braasch I."/>
            <person name="Postlethwait J.H."/>
            <person name="Bobe J."/>
            <person name="Montfort J."/>
            <person name="Bouchez O."/>
            <person name="Begum T."/>
            <person name="Schartl M."/>
            <person name="Gustiano R."/>
            <person name="Guiguen Y."/>
        </authorList>
    </citation>
    <scope>NUCLEOTIDE SEQUENCE</scope>
    <source>
        <strain evidence="1">Pdj_M5554</strain>
    </source>
</reference>
<dbReference type="EMBL" id="CM041003">
    <property type="protein sequence ID" value="MCJ8749715.1"/>
    <property type="molecule type" value="Genomic_DNA"/>
</dbReference>
<comment type="caution">
    <text evidence="1">The sequence shown here is derived from an EMBL/GenBank/DDBJ whole genome shotgun (WGS) entry which is preliminary data.</text>
</comment>
<gene>
    <name evidence="1" type="ORF">PDJAM_G00179460</name>
</gene>
<dbReference type="Proteomes" id="UP000830395">
    <property type="component" value="Chromosome 29"/>
</dbReference>
<proteinExistence type="predicted"/>
<evidence type="ECO:0000313" key="2">
    <source>
        <dbReference type="Proteomes" id="UP000830395"/>
    </source>
</evidence>
<organism evidence="1 2">
    <name type="scientific">Pangasius djambal</name>
    <dbReference type="NCBI Taxonomy" id="1691987"/>
    <lineage>
        <taxon>Eukaryota</taxon>
        <taxon>Metazoa</taxon>
        <taxon>Chordata</taxon>
        <taxon>Craniata</taxon>
        <taxon>Vertebrata</taxon>
        <taxon>Euteleostomi</taxon>
        <taxon>Actinopterygii</taxon>
        <taxon>Neopterygii</taxon>
        <taxon>Teleostei</taxon>
        <taxon>Ostariophysi</taxon>
        <taxon>Siluriformes</taxon>
        <taxon>Pangasiidae</taxon>
        <taxon>Pangasius</taxon>
    </lineage>
</organism>
<evidence type="ECO:0000313" key="1">
    <source>
        <dbReference type="EMBL" id="MCJ8749715.1"/>
    </source>
</evidence>
<accession>A0ACC5ZPA5</accession>
<name>A0ACC5ZPA5_9TELE</name>